<dbReference type="InterPro" id="IPR001453">
    <property type="entry name" value="MoaB/Mog_dom"/>
</dbReference>
<dbReference type="Pfam" id="PF00994">
    <property type="entry name" value="MoCF_biosynth"/>
    <property type="match status" value="1"/>
</dbReference>
<dbReference type="SMART" id="SM00852">
    <property type="entry name" value="MoCF_biosynth"/>
    <property type="match status" value="1"/>
</dbReference>
<proteinExistence type="predicted"/>
<dbReference type="InterPro" id="IPR050101">
    <property type="entry name" value="CinA"/>
</dbReference>
<dbReference type="Proteomes" id="UP001172911">
    <property type="component" value="Unassembled WGS sequence"/>
</dbReference>
<feature type="domain" description="MoaB/Mog" evidence="1">
    <location>
        <begin position="129"/>
        <end position="270"/>
    </location>
</feature>
<dbReference type="Gene3D" id="3.40.980.10">
    <property type="entry name" value="MoaB/Mog-like domain"/>
    <property type="match status" value="1"/>
</dbReference>
<reference evidence="2" key="2">
    <citation type="submission" date="2023-03" db="EMBL/GenBank/DDBJ databases">
        <authorList>
            <person name="Zhang Z."/>
        </authorList>
    </citation>
    <scope>NUCLEOTIDE SEQUENCE</scope>
    <source>
        <strain evidence="2">DSA</strain>
    </source>
</reference>
<name>A0AAW7ZFZ0_9FIRM</name>
<protein>
    <submittedName>
        <fullName evidence="2">Molybdopterin-binding protein</fullName>
    </submittedName>
</protein>
<organism evidence="2 3">
    <name type="scientific">Desulforamulus aquiferis</name>
    <dbReference type="NCBI Taxonomy" id="1397668"/>
    <lineage>
        <taxon>Bacteria</taxon>
        <taxon>Bacillati</taxon>
        <taxon>Bacillota</taxon>
        <taxon>Clostridia</taxon>
        <taxon>Eubacteriales</taxon>
        <taxon>Peptococcaceae</taxon>
        <taxon>Desulforamulus</taxon>
    </lineage>
</organism>
<sequence>MKWDLLEKTTFWIEGIDLKDINLGKVADITADALGMKKDEIMVVDVRPGMLAFDILKRQIEAEAIAGKEKELLLRLKDLPGVILEPTATVHSEGVLGLIALGEQEASQVLLESKRIVDDVSRAVLKRAIVFASGSEVISGNIEDTNSPYIIKALEEAGFKAKFGGTLEDNDKIASSYIEAALEQGYGLVVTTGGVGAEDKDFSIEAIKRIDPEVATPWILKFKPDYHRHHKEGVCIAVGQSGIAKMVALPGPHEEAKLGCGRLIKGLQLGLEKTELAEYIASAIRQRWHEKMNKGGHRHEGKGHSN</sequence>
<evidence type="ECO:0000313" key="3">
    <source>
        <dbReference type="Proteomes" id="UP001172911"/>
    </source>
</evidence>
<gene>
    <name evidence="2" type="ORF">P6N53_13280</name>
</gene>
<comment type="caution">
    <text evidence="2">The sequence shown here is derived from an EMBL/GenBank/DDBJ whole genome shotgun (WGS) entry which is preliminary data.</text>
</comment>
<dbReference type="AlphaFoldDB" id="A0AAW7ZFZ0"/>
<dbReference type="PANTHER" id="PTHR13939">
    <property type="entry name" value="NICOTINAMIDE-NUCLEOTIDE AMIDOHYDROLASE PNCC"/>
    <property type="match status" value="1"/>
</dbReference>
<keyword evidence="3" id="KW-1185">Reference proteome</keyword>
<accession>A0AAW7ZFZ0</accession>
<dbReference type="PANTHER" id="PTHR13939:SF0">
    <property type="entry name" value="NMN AMIDOHYDROLASE-LIKE PROTEIN YFAY"/>
    <property type="match status" value="1"/>
</dbReference>
<reference evidence="2" key="1">
    <citation type="journal article" date="2023" name="J. Hazard. Mater.">
        <title>Anaerobic biodegradation of pyrene and benzo[a]pyrene by a new sulfate-reducing Desulforamulus aquiferis strain DSA.</title>
        <authorList>
            <person name="Zhang Z."/>
            <person name="Sun J."/>
            <person name="Gong X."/>
            <person name="Wang C."/>
            <person name="Wang H."/>
        </authorList>
    </citation>
    <scope>NUCLEOTIDE SEQUENCE</scope>
    <source>
        <strain evidence="2">DSA</strain>
    </source>
</reference>
<dbReference type="InterPro" id="IPR036425">
    <property type="entry name" value="MoaB/Mog-like_dom_sf"/>
</dbReference>
<evidence type="ECO:0000313" key="2">
    <source>
        <dbReference type="EMBL" id="MDO7788197.1"/>
    </source>
</evidence>
<dbReference type="RefSeq" id="WP_304543904.1">
    <property type="nucleotide sequence ID" value="NZ_JARPTC010000019.1"/>
</dbReference>
<dbReference type="SUPFAM" id="SSF53218">
    <property type="entry name" value="Molybdenum cofactor biosynthesis proteins"/>
    <property type="match status" value="1"/>
</dbReference>
<evidence type="ECO:0000259" key="1">
    <source>
        <dbReference type="SMART" id="SM00852"/>
    </source>
</evidence>
<dbReference type="EMBL" id="JARPTC010000019">
    <property type="protein sequence ID" value="MDO7788197.1"/>
    <property type="molecule type" value="Genomic_DNA"/>
</dbReference>